<feature type="transmembrane region" description="Helical" evidence="1">
    <location>
        <begin position="62"/>
        <end position="89"/>
    </location>
</feature>
<keyword evidence="1" id="KW-0472">Membrane</keyword>
<dbReference type="Proteomes" id="UP001338125">
    <property type="component" value="Unassembled WGS sequence"/>
</dbReference>
<keyword evidence="1" id="KW-0812">Transmembrane</keyword>
<proteinExistence type="predicted"/>
<reference evidence="2 3" key="1">
    <citation type="submission" date="2024-01" db="EMBL/GenBank/DDBJ databases">
        <title>Complete genome of Cladobotryum mycophilum ATHUM6906.</title>
        <authorList>
            <person name="Christinaki A.C."/>
            <person name="Myridakis A.I."/>
            <person name="Kouvelis V.N."/>
        </authorList>
    </citation>
    <scope>NUCLEOTIDE SEQUENCE [LARGE SCALE GENOMIC DNA]</scope>
    <source>
        <strain evidence="2 3">ATHUM6906</strain>
    </source>
</reference>
<comment type="caution">
    <text evidence="2">The sequence shown here is derived from an EMBL/GenBank/DDBJ whole genome shotgun (WGS) entry which is preliminary data.</text>
</comment>
<dbReference type="EMBL" id="JAVFKD010000015">
    <property type="protein sequence ID" value="KAK5989531.1"/>
    <property type="molecule type" value="Genomic_DNA"/>
</dbReference>
<keyword evidence="3" id="KW-1185">Reference proteome</keyword>
<feature type="transmembrane region" description="Helical" evidence="1">
    <location>
        <begin position="101"/>
        <end position="123"/>
    </location>
</feature>
<protein>
    <submittedName>
        <fullName evidence="2">Uncharacterized protein</fullName>
    </submittedName>
</protein>
<gene>
    <name evidence="2" type="ORF">PT974_11058</name>
</gene>
<evidence type="ECO:0000313" key="3">
    <source>
        <dbReference type="Proteomes" id="UP001338125"/>
    </source>
</evidence>
<organism evidence="2 3">
    <name type="scientific">Cladobotryum mycophilum</name>
    <dbReference type="NCBI Taxonomy" id="491253"/>
    <lineage>
        <taxon>Eukaryota</taxon>
        <taxon>Fungi</taxon>
        <taxon>Dikarya</taxon>
        <taxon>Ascomycota</taxon>
        <taxon>Pezizomycotina</taxon>
        <taxon>Sordariomycetes</taxon>
        <taxon>Hypocreomycetidae</taxon>
        <taxon>Hypocreales</taxon>
        <taxon>Hypocreaceae</taxon>
        <taxon>Cladobotryum</taxon>
    </lineage>
</organism>
<feature type="transmembrane region" description="Helical" evidence="1">
    <location>
        <begin position="33"/>
        <end position="50"/>
    </location>
</feature>
<evidence type="ECO:0000313" key="2">
    <source>
        <dbReference type="EMBL" id="KAK5989531.1"/>
    </source>
</evidence>
<evidence type="ECO:0000256" key="1">
    <source>
        <dbReference type="SAM" id="Phobius"/>
    </source>
</evidence>
<accession>A0ABR0SBI5</accession>
<sequence>MFLDSIFAYHIPLSKAISRNHYYLMLLISDQEIFILCFLAIISAFIVEELRYMWVKENASQLIVFTAGPTVGLFVGTYALCYFAYFFIITFCNQVLGIESGIASFILNFIIMTGLSSGVLYGFHMQRTGGRPFARVRR</sequence>
<name>A0ABR0SBI5_9HYPO</name>
<keyword evidence="1" id="KW-1133">Transmembrane helix</keyword>